<dbReference type="GO" id="GO:0033557">
    <property type="term" value="C:Slx1-Slx4 complex"/>
    <property type="evidence" value="ECO:0007669"/>
    <property type="project" value="InterPro"/>
</dbReference>
<keyword evidence="5" id="KW-0234">DNA repair</keyword>
<evidence type="ECO:0000256" key="2">
    <source>
        <dbReference type="ARBA" id="ARBA00006661"/>
    </source>
</evidence>
<gene>
    <name evidence="9" type="ORF">EJ08DRAFT_654151</name>
</gene>
<organism evidence="9 10">
    <name type="scientific">Tothia fuscella</name>
    <dbReference type="NCBI Taxonomy" id="1048955"/>
    <lineage>
        <taxon>Eukaryota</taxon>
        <taxon>Fungi</taxon>
        <taxon>Dikarya</taxon>
        <taxon>Ascomycota</taxon>
        <taxon>Pezizomycotina</taxon>
        <taxon>Dothideomycetes</taxon>
        <taxon>Pleosporomycetidae</taxon>
        <taxon>Venturiales</taxon>
        <taxon>Cylindrosympodiaceae</taxon>
        <taxon>Tothia</taxon>
    </lineage>
</organism>
<evidence type="ECO:0000256" key="1">
    <source>
        <dbReference type="ARBA" id="ARBA00004123"/>
    </source>
</evidence>
<evidence type="ECO:0000313" key="9">
    <source>
        <dbReference type="EMBL" id="KAF2418907.1"/>
    </source>
</evidence>
<dbReference type="AlphaFoldDB" id="A0A9P4NFP9"/>
<evidence type="ECO:0000256" key="3">
    <source>
        <dbReference type="ARBA" id="ARBA00022763"/>
    </source>
</evidence>
<dbReference type="Proteomes" id="UP000800235">
    <property type="component" value="Unassembled WGS sequence"/>
</dbReference>
<reference evidence="9" key="1">
    <citation type="journal article" date="2020" name="Stud. Mycol.">
        <title>101 Dothideomycetes genomes: a test case for predicting lifestyles and emergence of pathogens.</title>
        <authorList>
            <person name="Haridas S."/>
            <person name="Albert R."/>
            <person name="Binder M."/>
            <person name="Bloem J."/>
            <person name="Labutti K."/>
            <person name="Salamov A."/>
            <person name="Andreopoulos B."/>
            <person name="Baker S."/>
            <person name="Barry K."/>
            <person name="Bills G."/>
            <person name="Bluhm B."/>
            <person name="Cannon C."/>
            <person name="Castanera R."/>
            <person name="Culley D."/>
            <person name="Daum C."/>
            <person name="Ezra D."/>
            <person name="Gonzalez J."/>
            <person name="Henrissat B."/>
            <person name="Kuo A."/>
            <person name="Liang C."/>
            <person name="Lipzen A."/>
            <person name="Lutzoni F."/>
            <person name="Magnuson J."/>
            <person name="Mondo S."/>
            <person name="Nolan M."/>
            <person name="Ohm R."/>
            <person name="Pangilinan J."/>
            <person name="Park H.-J."/>
            <person name="Ramirez L."/>
            <person name="Alfaro M."/>
            <person name="Sun H."/>
            <person name="Tritt A."/>
            <person name="Yoshinaga Y."/>
            <person name="Zwiers L.-H."/>
            <person name="Turgeon B."/>
            <person name="Goodwin S."/>
            <person name="Spatafora J."/>
            <person name="Crous P."/>
            <person name="Grigoriev I."/>
        </authorList>
    </citation>
    <scope>NUCLEOTIDE SEQUENCE</scope>
    <source>
        <strain evidence="9">CBS 130266</strain>
    </source>
</reference>
<dbReference type="Pfam" id="PF09494">
    <property type="entry name" value="Slx4"/>
    <property type="match status" value="1"/>
</dbReference>
<feature type="compositionally biased region" description="Low complexity" evidence="8">
    <location>
        <begin position="859"/>
        <end position="876"/>
    </location>
</feature>
<feature type="region of interest" description="Disordered" evidence="8">
    <location>
        <begin position="699"/>
        <end position="728"/>
    </location>
</feature>
<feature type="compositionally biased region" description="Basic and acidic residues" evidence="8">
    <location>
        <begin position="469"/>
        <end position="492"/>
    </location>
</feature>
<feature type="region of interest" description="Disordered" evidence="8">
    <location>
        <begin position="101"/>
        <end position="180"/>
    </location>
</feature>
<feature type="region of interest" description="Disordered" evidence="8">
    <location>
        <begin position="229"/>
        <end position="335"/>
    </location>
</feature>
<keyword evidence="3" id="KW-0227">DNA damage</keyword>
<dbReference type="GO" id="GO:0006310">
    <property type="term" value="P:DNA recombination"/>
    <property type="evidence" value="ECO:0007669"/>
    <property type="project" value="UniProtKB-KW"/>
</dbReference>
<comment type="caution">
    <text evidence="9">The sequence shown here is derived from an EMBL/GenBank/DDBJ whole genome shotgun (WGS) entry which is preliminary data.</text>
</comment>
<keyword evidence="4" id="KW-0233">DNA recombination</keyword>
<dbReference type="InterPro" id="IPR018574">
    <property type="entry name" value="Structure-sp_endonuc_su_Slx4"/>
</dbReference>
<feature type="compositionally biased region" description="Basic and acidic residues" evidence="8">
    <location>
        <begin position="248"/>
        <end position="258"/>
    </location>
</feature>
<feature type="region of interest" description="Disordered" evidence="8">
    <location>
        <begin position="15"/>
        <end position="58"/>
    </location>
</feature>
<evidence type="ECO:0000313" key="10">
    <source>
        <dbReference type="Proteomes" id="UP000800235"/>
    </source>
</evidence>
<dbReference type="GO" id="GO:0006281">
    <property type="term" value="P:DNA repair"/>
    <property type="evidence" value="ECO:0007669"/>
    <property type="project" value="UniProtKB-KW"/>
</dbReference>
<evidence type="ECO:0000256" key="6">
    <source>
        <dbReference type="ARBA" id="ARBA00023242"/>
    </source>
</evidence>
<keyword evidence="6" id="KW-0539">Nucleus</keyword>
<evidence type="ECO:0000256" key="7">
    <source>
        <dbReference type="ARBA" id="ARBA00029496"/>
    </source>
</evidence>
<dbReference type="OrthoDB" id="5349119at2759"/>
<sequence length="1037" mass="112792">MALNLVILPSSSPPEFHHEISITPPGARSFSKTPQKSRFEGITEIPNSSSSNLPSPTELMGLRDTVDPRLKTGSRAAAIPHGANFGFRNVAGMVNARRLSIGRSGEEKKDGSPVKPAIKPRGSKDEEKTDGSASKTKKMKADAAEIPVGLKKPRMKSKDTGLPAPKKPRKTAAKKEDSSVLITSVELSKAADEKLPVPSKKRKRKPVTTAVLTEETNQIDLTVEVAVEPAKKSAKKPRKKTGAVSAHFDTESASKNVEKQVSPTHATKAVDQDVYTFPGSPKQPSPQRPIIVAPKRKNDWTPAKETSAHTDVATPDHVHEPVSPLDKATRPSIQSFSTIGGNFSFGPGARPATSSVSPCKTSPGVGLNKRRKIELIGNVMLAESETTADVAPKEASPKKKPSKKKPFSITRQATEKYQVQPPPKPLYTEKTSNFFASPVFPERQPESPQKSALDKAVQRQPKSRTSRKKAAESAKRDTGKSKKDSAKKDSAKSKKSTTKTKPVVVVNKLLSPTNAAKKLQGQDIIFGTSSQLVTETSPNQLRQLQQAIRESSEMAGPTEEVDQSSRSGLRHSMAALARNGGGLWGKAAEPVNIEDDVFVDRPMSPSAQMDLDDDEQETVSFPVTQVTDPDFFEGEMEQVVGTDGEGLDAGLIMVDMEEKDIPYFGPLPELRQQDADSAHVPAKDLQAHLVEETGWHDVDDLSPLTSLTKPDSDALPLKSGGKGTQKQIGNEDASHLYTVERHQTPNLAQPSGGWSNQSEPNLKETHSSSPLPAVASLIGTALRPLLPDTSQRDRTALRPVSTNTKIKTTARVDEPQKKTKKVTVVKDKKATSIEQGALPAKKPRGRPQKAKQSDETKVTGSTNPATTIATTPTKNSRAPGAENGHFADIDEIEDSEPDRTPSPPLQRRTKSKKSKPPPLPELVSGEAHVDADLPTTKNSRWPLIQAILFPQITNAIKANPPSKDITRPSWNEKIALYDPIVIEDLTAWINENGIRIRNEEKDKDEDAKGWMVQKWCEEHSVTCMWKEGLRGGVRTHY</sequence>
<feature type="compositionally biased region" description="Low complexity" evidence="8">
    <location>
        <begin position="46"/>
        <end position="56"/>
    </location>
</feature>
<proteinExistence type="inferred from homology"/>
<feature type="region of interest" description="Disordered" evidence="8">
    <location>
        <begin position="744"/>
        <end position="770"/>
    </location>
</feature>
<evidence type="ECO:0000256" key="4">
    <source>
        <dbReference type="ARBA" id="ARBA00023172"/>
    </source>
</evidence>
<evidence type="ECO:0000256" key="5">
    <source>
        <dbReference type="ARBA" id="ARBA00023204"/>
    </source>
</evidence>
<evidence type="ECO:0000256" key="8">
    <source>
        <dbReference type="SAM" id="MobiDB-lite"/>
    </source>
</evidence>
<feature type="compositionally biased region" description="Basic residues" evidence="8">
    <location>
        <begin position="232"/>
        <end position="241"/>
    </location>
</feature>
<feature type="region of interest" description="Disordered" evidence="8">
    <location>
        <begin position="785"/>
        <end position="928"/>
    </location>
</feature>
<dbReference type="GO" id="GO:0006260">
    <property type="term" value="P:DNA replication"/>
    <property type="evidence" value="ECO:0007669"/>
    <property type="project" value="InterPro"/>
</dbReference>
<dbReference type="EMBL" id="MU007123">
    <property type="protein sequence ID" value="KAF2418907.1"/>
    <property type="molecule type" value="Genomic_DNA"/>
</dbReference>
<accession>A0A9P4NFP9</accession>
<protein>
    <recommendedName>
        <fullName evidence="7">Structure-specific endonuclease subunit SLX4</fullName>
    </recommendedName>
</protein>
<comment type="similarity">
    <text evidence="2">Belongs to the SLX4 family.</text>
</comment>
<comment type="subcellular location">
    <subcellularLocation>
        <location evidence="1">Nucleus</location>
    </subcellularLocation>
</comment>
<keyword evidence="10" id="KW-1185">Reference proteome</keyword>
<name>A0A9P4NFP9_9PEZI</name>
<feature type="compositionally biased region" description="Polar residues" evidence="8">
    <location>
        <begin position="744"/>
        <end position="760"/>
    </location>
</feature>
<feature type="region of interest" description="Disordered" evidence="8">
    <location>
        <begin position="380"/>
        <end position="504"/>
    </location>
</feature>